<dbReference type="InterPro" id="IPR023346">
    <property type="entry name" value="Lysozyme-like_dom_sf"/>
</dbReference>
<organism evidence="4 5">
    <name type="scientific">Shimia thalassica</name>
    <dbReference type="NCBI Taxonomy" id="1715693"/>
    <lineage>
        <taxon>Bacteria</taxon>
        <taxon>Pseudomonadati</taxon>
        <taxon>Pseudomonadota</taxon>
        <taxon>Alphaproteobacteria</taxon>
        <taxon>Rhodobacterales</taxon>
        <taxon>Roseobacteraceae</taxon>
    </lineage>
</organism>
<evidence type="ECO:0000256" key="2">
    <source>
        <dbReference type="ARBA" id="ARBA00009387"/>
    </source>
</evidence>
<name>A0A0P1IBC9_9RHOB</name>
<dbReference type="InterPro" id="IPR008258">
    <property type="entry name" value="Transglycosylase_SLT_dom_1"/>
</dbReference>
<dbReference type="EMBL" id="CYTW01000001">
    <property type="protein sequence ID" value="CUJ86206.1"/>
    <property type="molecule type" value="Genomic_DNA"/>
</dbReference>
<evidence type="ECO:0000313" key="5">
    <source>
        <dbReference type="Proteomes" id="UP000051870"/>
    </source>
</evidence>
<dbReference type="Pfam" id="PF01464">
    <property type="entry name" value="SLT"/>
    <property type="match status" value="1"/>
</dbReference>
<accession>A0A0P1IBC9</accession>
<evidence type="ECO:0000256" key="1">
    <source>
        <dbReference type="ARBA" id="ARBA00007734"/>
    </source>
</evidence>
<feature type="domain" description="Transglycosylase SLT" evidence="3">
    <location>
        <begin position="157"/>
        <end position="247"/>
    </location>
</feature>
<dbReference type="PANTHER" id="PTHR37423">
    <property type="entry name" value="SOLUBLE LYTIC MUREIN TRANSGLYCOSYLASE-RELATED"/>
    <property type="match status" value="1"/>
</dbReference>
<dbReference type="Proteomes" id="UP000051870">
    <property type="component" value="Unassembled WGS sequence"/>
</dbReference>
<keyword evidence="5" id="KW-1185">Reference proteome</keyword>
<dbReference type="EC" id="4.2.2.-" evidence="4"/>
<dbReference type="PANTHER" id="PTHR37423:SF2">
    <property type="entry name" value="MEMBRANE-BOUND LYTIC MUREIN TRANSGLYCOSYLASE C"/>
    <property type="match status" value="1"/>
</dbReference>
<dbReference type="AlphaFoldDB" id="A0A0P1IBC9"/>
<comment type="similarity">
    <text evidence="1">Belongs to the transglycosylase Slt family.</text>
</comment>
<dbReference type="Gene3D" id="1.10.530.10">
    <property type="match status" value="1"/>
</dbReference>
<reference evidence="5" key="1">
    <citation type="submission" date="2015-09" db="EMBL/GenBank/DDBJ databases">
        <authorList>
            <person name="Rodrigo-Torres Lidia"/>
            <person name="Arahal R.David."/>
        </authorList>
    </citation>
    <scope>NUCLEOTIDE SEQUENCE [LARGE SCALE GENOMIC DNA]</scope>
    <source>
        <strain evidence="5">CECT 7735</strain>
    </source>
</reference>
<dbReference type="STRING" id="1715693.PH7735_00590"/>
<evidence type="ECO:0000313" key="4">
    <source>
        <dbReference type="EMBL" id="CUJ86206.1"/>
    </source>
</evidence>
<keyword evidence="4" id="KW-0456">Lyase</keyword>
<sequence>MNFERLTLKERQKSRAEQMIFSRILIPGLLALGLTLPVAAESPAPFPDFKAKRVKPPKAGQKKRITVQIDQTASVVATAKPVTPAASGSDTVSSSYAWFWDKVSPDLAASGPGRLRPALDALQAPPPGEGVAAPRLQNMQALAKKHGVDILTATIGTNVSPALVLAVISIESGGRVDALSSAGASGLMQLMPATADRFGVADRAVPAQNIKGGVAFLDFLMERFDKDPMLVLAGYNAGENAVAKHQGVPPYSETRDYVPKVLAAYQVARGLCRTPPQLLSDGCVFVTQ</sequence>
<dbReference type="CDD" id="cd00254">
    <property type="entry name" value="LT-like"/>
    <property type="match status" value="1"/>
</dbReference>
<evidence type="ECO:0000259" key="3">
    <source>
        <dbReference type="Pfam" id="PF01464"/>
    </source>
</evidence>
<dbReference type="SUPFAM" id="SSF53955">
    <property type="entry name" value="Lysozyme-like"/>
    <property type="match status" value="1"/>
</dbReference>
<protein>
    <submittedName>
        <fullName evidence="4">Soluble lytic murein transglycosylase</fullName>
        <ecNumber evidence="4">4.2.2.-</ecNumber>
    </submittedName>
</protein>
<proteinExistence type="inferred from homology"/>
<gene>
    <name evidence="4" type="primary">slt_1</name>
    <name evidence="4" type="ORF">PH7735_00590</name>
</gene>
<comment type="similarity">
    <text evidence="2">Belongs to the virb1 family.</text>
</comment>
<dbReference type="GO" id="GO:0016829">
    <property type="term" value="F:lyase activity"/>
    <property type="evidence" value="ECO:0007669"/>
    <property type="project" value="UniProtKB-KW"/>
</dbReference>